<dbReference type="Proteomes" id="UP000245383">
    <property type="component" value="Unassembled WGS sequence"/>
</dbReference>
<organism evidence="1 2">
    <name type="scientific">Smittium simulii</name>
    <dbReference type="NCBI Taxonomy" id="133385"/>
    <lineage>
        <taxon>Eukaryota</taxon>
        <taxon>Fungi</taxon>
        <taxon>Fungi incertae sedis</taxon>
        <taxon>Zoopagomycota</taxon>
        <taxon>Kickxellomycotina</taxon>
        <taxon>Harpellomycetes</taxon>
        <taxon>Harpellales</taxon>
        <taxon>Legeriomycetaceae</taxon>
        <taxon>Smittium</taxon>
    </lineage>
</organism>
<gene>
    <name evidence="1" type="ORF">BB561_002130</name>
</gene>
<name>A0A2T9YRT2_9FUNG</name>
<proteinExistence type="predicted"/>
<comment type="caution">
    <text evidence="1">The sequence shown here is derived from an EMBL/GenBank/DDBJ whole genome shotgun (WGS) entry which is preliminary data.</text>
</comment>
<dbReference type="AlphaFoldDB" id="A0A2T9YRT2"/>
<evidence type="ECO:0000313" key="1">
    <source>
        <dbReference type="EMBL" id="PVU95011.1"/>
    </source>
</evidence>
<protein>
    <submittedName>
        <fullName evidence="1">Uncharacterized protein</fullName>
    </submittedName>
</protein>
<reference evidence="1 2" key="1">
    <citation type="journal article" date="2018" name="MBio">
        <title>Comparative Genomics Reveals the Core Gene Toolbox for the Fungus-Insect Symbiosis.</title>
        <authorList>
            <person name="Wang Y."/>
            <person name="Stata M."/>
            <person name="Wang W."/>
            <person name="Stajich J.E."/>
            <person name="White M.M."/>
            <person name="Moncalvo J.M."/>
        </authorList>
    </citation>
    <scope>NUCLEOTIDE SEQUENCE [LARGE SCALE GENOMIC DNA]</scope>
    <source>
        <strain evidence="1 2">SWE-8-4</strain>
    </source>
</reference>
<dbReference type="OrthoDB" id="10687970at2759"/>
<evidence type="ECO:0000313" key="2">
    <source>
        <dbReference type="Proteomes" id="UP000245383"/>
    </source>
</evidence>
<accession>A0A2T9YRT2</accession>
<keyword evidence="2" id="KW-1185">Reference proteome</keyword>
<dbReference type="EMBL" id="MBFR01000068">
    <property type="protein sequence ID" value="PVU95011.1"/>
    <property type="molecule type" value="Genomic_DNA"/>
</dbReference>
<sequence length="863" mass="100858">MCAWHSFQTYAKAIRASTAYKLFAKLNPWYYYSETLPTNFSFIYLTTLAKNTPSTSALNRPILPSTPFFQINFTKALFLSLTPIIKKYLISSTIKKHLLIHNYNQKHLPCLAKLSLLAIPPSLAIPVFKLQSQTCFYSTTIKPPRHTSFEDGLLQTKYNNKYQLSIIAKHILDEFKQILVSELPVSPNSRLEFKIIIKHFLETKCVVPQLSSDSSLFFSLLKNFCLVVQSTRKHFLFYTLARFYLQWIEYKIHPSLLSFQTPYTNNHCNLFFKIIIDSLNNSSKPYLSYSVLHLCETMNVQLPTQLYVDSILCFLSKLRLKQAIFLYFKTRNISFIDEKHILLQIVHQLHNISINNSYWKNIWKLLITTRQKSFINSPFAKHKNLSVNFYSNSNIQPLPELNTSILSIIFEFNLPAKFIDQVLFYINSLSEFQALMDLILCINPSILVNSEISCLFIDKICLFQKIIHSDSKKNIVLNNLILRIIYSGLNRSKNYNQFINPSLLIKKYHHDKLESHISQIQIWEPVFQIQKISPKNAEFFLNFVYLLEFYISKLPFYLNFGKSVPDFTNSIILAAKILLFNVINHSDTINSIQLIKSTNRISLLPNHAQPSNYYKTKAEICFKIFTNEERAENLYIQSSNQIFLMNLDLLDTFTCIFTIRNNIKFLQKIFKHIEFILQQHNTANSSNCNKNHLYFDQIDKIIFNVATRYSEYNFVELLDRLPLYYPMVYKRMVVTSNILCIFTSLNQWKLFKTFFFCRLAANPELSCLLLAEKLVFFEKLVALAITFNLKRSHKNNSDSFGFYYVAKKLQYISEPSLLLTDNNLSTFVIKNPEFENISSSKHEAICKWANCLIKTLSESPFFA</sequence>